<dbReference type="Gene3D" id="2.130.10.10">
    <property type="entry name" value="YVTN repeat-like/Quinoprotein amine dehydrogenase"/>
    <property type="match status" value="1"/>
</dbReference>
<gene>
    <name evidence="2" type="ORF">KAK03_16520</name>
</gene>
<dbReference type="RefSeq" id="WP_210855362.1">
    <property type="nucleotide sequence ID" value="NZ_JAGQDD010000013.1"/>
</dbReference>
<organism evidence="2 3">
    <name type="scientific">Ideonella alba</name>
    <dbReference type="NCBI Taxonomy" id="2824118"/>
    <lineage>
        <taxon>Bacteria</taxon>
        <taxon>Pseudomonadati</taxon>
        <taxon>Pseudomonadota</taxon>
        <taxon>Betaproteobacteria</taxon>
        <taxon>Burkholderiales</taxon>
        <taxon>Sphaerotilaceae</taxon>
        <taxon>Ideonella</taxon>
    </lineage>
</organism>
<sequence>MTQPDDRWPGGAWRAALRVLSALLMAAAAGAAGAQAWTPVPDSGFVTAVAAAPDGRLVGVGTDRLLWTRASLQAPWVQVPGSGFVVSVALRPDGSLVGVGTDQQLWTRAHLNAAWVQVPNSGSVVGVAVMPSGVIVGVGTDGFLWQRATIDSAWARVPDSGSVTAVAARPDGSLVGVGRDQALWTRATLASPWVAVPNSGAVIGVAARADGSLVGIGTDKTLWTWGAAGAQQAQAEAPCKECPPWVARSFTANHLPLAATAEVWSRPKPFQASSGPMTVQSRFMGQQGTTCRFEVQFNNPGPKPLDERLLIARPDKAAVGGNDFPLTARLAPGTHVAYATEVRQCPLNWGETKDMDKCAACEPQVYFLAR</sequence>
<dbReference type="InterPro" id="IPR015943">
    <property type="entry name" value="WD40/YVTN_repeat-like_dom_sf"/>
</dbReference>
<accession>A0A941BFH5</accession>
<feature type="chain" id="PRO_5037520683" evidence="1">
    <location>
        <begin position="32"/>
        <end position="370"/>
    </location>
</feature>
<dbReference type="SUPFAM" id="SSF50998">
    <property type="entry name" value="Quinoprotein alcohol dehydrogenase-like"/>
    <property type="match status" value="1"/>
</dbReference>
<proteinExistence type="predicted"/>
<dbReference type="InterPro" id="IPR011047">
    <property type="entry name" value="Quinoprotein_ADH-like_sf"/>
</dbReference>
<dbReference type="EMBL" id="JAGQDD010000013">
    <property type="protein sequence ID" value="MBQ0932086.1"/>
    <property type="molecule type" value="Genomic_DNA"/>
</dbReference>
<dbReference type="InterPro" id="IPR006624">
    <property type="entry name" value="Beta-propeller_rpt_TECPR"/>
</dbReference>
<evidence type="ECO:0000313" key="3">
    <source>
        <dbReference type="Proteomes" id="UP000676246"/>
    </source>
</evidence>
<feature type="signal peptide" evidence="1">
    <location>
        <begin position="1"/>
        <end position="31"/>
    </location>
</feature>
<dbReference type="AlphaFoldDB" id="A0A941BFH5"/>
<evidence type="ECO:0000256" key="1">
    <source>
        <dbReference type="SAM" id="SignalP"/>
    </source>
</evidence>
<dbReference type="Proteomes" id="UP000676246">
    <property type="component" value="Unassembled WGS sequence"/>
</dbReference>
<keyword evidence="1" id="KW-0732">Signal</keyword>
<keyword evidence="3" id="KW-1185">Reference proteome</keyword>
<evidence type="ECO:0000313" key="2">
    <source>
        <dbReference type="EMBL" id="MBQ0932086.1"/>
    </source>
</evidence>
<protein>
    <submittedName>
        <fullName evidence="2">Uncharacterized protein</fullName>
    </submittedName>
</protein>
<name>A0A941BFH5_9BURK</name>
<reference evidence="2 3" key="1">
    <citation type="submission" date="2021-04" db="EMBL/GenBank/DDBJ databases">
        <title>The genome sequence of Ideonella sp. 3Y2.</title>
        <authorList>
            <person name="Liu Y."/>
        </authorList>
    </citation>
    <scope>NUCLEOTIDE SEQUENCE [LARGE SCALE GENOMIC DNA]</scope>
    <source>
        <strain evidence="2 3">3Y2</strain>
    </source>
</reference>
<dbReference type="SMART" id="SM00706">
    <property type="entry name" value="TECPR"/>
    <property type="match status" value="4"/>
</dbReference>
<comment type="caution">
    <text evidence="2">The sequence shown here is derived from an EMBL/GenBank/DDBJ whole genome shotgun (WGS) entry which is preliminary data.</text>
</comment>